<reference evidence="1" key="2">
    <citation type="submission" date="2013-05" db="EMBL/GenBank/DDBJ databases">
        <authorList>
            <person name="Carter J.-M."/>
            <person name="Baker S.C."/>
            <person name="Pink R."/>
            <person name="Carter D.R.F."/>
            <person name="Collins A."/>
            <person name="Tomlin J."/>
            <person name="Gibbs M."/>
            <person name="Breuker C.J."/>
        </authorList>
    </citation>
    <scope>NUCLEOTIDE SEQUENCE</scope>
    <source>
        <tissue evidence="1">Ovary</tissue>
    </source>
</reference>
<reference evidence="1" key="1">
    <citation type="journal article" date="2013" name="BMC Genomics">
        <title>Unscrambling butterfly oogenesis.</title>
        <authorList>
            <person name="Carter J.M."/>
            <person name="Baker S.C."/>
            <person name="Pink R."/>
            <person name="Carter D.R."/>
            <person name="Collins A."/>
            <person name="Tomlin J."/>
            <person name="Gibbs M."/>
            <person name="Breuker C.J."/>
        </authorList>
    </citation>
    <scope>NUCLEOTIDE SEQUENCE</scope>
    <source>
        <tissue evidence="1">Ovary</tissue>
    </source>
</reference>
<dbReference type="EMBL" id="GAIX01001415">
    <property type="protein sequence ID" value="JAA91145.1"/>
    <property type="molecule type" value="Transcribed_RNA"/>
</dbReference>
<evidence type="ECO:0000313" key="1">
    <source>
        <dbReference type="EMBL" id="JAA91145.1"/>
    </source>
</evidence>
<protein>
    <submittedName>
        <fullName evidence="1">Uncharacterized protein</fullName>
    </submittedName>
</protein>
<dbReference type="AlphaFoldDB" id="S4PQT1"/>
<sequence>MRTEFRTNVSILLNARTTSAYRLVHARRSEWNQNSIKITENFLFTITYIIRLHMQADFAIKRCKTGGLLQKYANTKRRLSLRKTCCAEPT</sequence>
<organism evidence="1">
    <name type="scientific">Pararge aegeria</name>
    <name type="common">speckled wood butterfly</name>
    <dbReference type="NCBI Taxonomy" id="116150"/>
    <lineage>
        <taxon>Eukaryota</taxon>
        <taxon>Metazoa</taxon>
        <taxon>Ecdysozoa</taxon>
        <taxon>Arthropoda</taxon>
        <taxon>Hexapoda</taxon>
        <taxon>Insecta</taxon>
        <taxon>Pterygota</taxon>
        <taxon>Neoptera</taxon>
        <taxon>Endopterygota</taxon>
        <taxon>Lepidoptera</taxon>
        <taxon>Glossata</taxon>
        <taxon>Ditrysia</taxon>
        <taxon>Papilionoidea</taxon>
        <taxon>Nymphalidae</taxon>
        <taxon>Satyrinae</taxon>
        <taxon>Satyrini</taxon>
        <taxon>Parargina</taxon>
        <taxon>Pararge</taxon>
    </lineage>
</organism>
<name>S4PQT1_9NEOP</name>
<proteinExistence type="predicted"/>
<accession>S4PQT1</accession>